<protein>
    <submittedName>
        <fullName evidence="2">Uncharacterized protein</fullName>
    </submittedName>
</protein>
<feature type="chain" id="PRO_5032776208" evidence="1">
    <location>
        <begin position="23"/>
        <end position="188"/>
    </location>
</feature>
<dbReference type="EMBL" id="CP012871">
    <property type="protein sequence ID" value="ALR75844.1"/>
    <property type="molecule type" value="Genomic_DNA"/>
</dbReference>
<organism evidence="2 3">
    <name type="scientific">[Enterobacter] lignolyticus</name>
    <dbReference type="NCBI Taxonomy" id="1334193"/>
    <lineage>
        <taxon>Bacteria</taxon>
        <taxon>Pseudomonadati</taxon>
        <taxon>Pseudomonadota</taxon>
        <taxon>Gammaproteobacteria</taxon>
        <taxon>Enterobacterales</taxon>
        <taxon>Enterobacteriaceae</taxon>
        <taxon>Pluralibacter</taxon>
    </lineage>
</organism>
<evidence type="ECO:0000256" key="1">
    <source>
        <dbReference type="SAM" id="SignalP"/>
    </source>
</evidence>
<reference evidence="3" key="1">
    <citation type="submission" date="2015-10" db="EMBL/GenBank/DDBJ databases">
        <title>Complete Genome Sequencing of Klebsiella sp. strain G5.</title>
        <authorList>
            <person name="Chan K.-G."/>
            <person name="Chen J.-W."/>
        </authorList>
    </citation>
    <scope>NUCLEOTIDE SEQUENCE [LARGE SCALE GENOMIC DNA]</scope>
    <source>
        <strain evidence="3">G5</strain>
    </source>
</reference>
<dbReference type="AlphaFoldDB" id="A0A806X365"/>
<proteinExistence type="predicted"/>
<evidence type="ECO:0000313" key="3">
    <source>
        <dbReference type="Proteomes" id="UP000069162"/>
    </source>
</evidence>
<gene>
    <name evidence="2" type="ORF">AO703_05865</name>
</gene>
<dbReference type="RefSeq" id="WP_062740579.1">
    <property type="nucleotide sequence ID" value="NZ_CP012871.1"/>
</dbReference>
<accession>A0A806X365</accession>
<dbReference type="KEGG" id="kle:AO703_05865"/>
<name>A0A806X365_9ENTR</name>
<dbReference type="Proteomes" id="UP000069162">
    <property type="component" value="Chromosome"/>
</dbReference>
<sequence>MSKPSVFIAALLYFFMSFQSWADDFSSKAVKTYQAGDWIIVEFAADKQLVYKLATEAINKNLKETYLSFYFTPSQSCKPTTAEMVMLMGGYSDVLDGGKVPMAFKIPGGKEEMELVDSSMQQNDSFAFFKFHQLTVKKLMSSPANGNVAIWIPPSGDGRVKGSSNMYFSLNGFNQALTMANKLCTDNL</sequence>
<evidence type="ECO:0000313" key="2">
    <source>
        <dbReference type="EMBL" id="ALR75844.1"/>
    </source>
</evidence>
<keyword evidence="1" id="KW-0732">Signal</keyword>
<feature type="signal peptide" evidence="1">
    <location>
        <begin position="1"/>
        <end position="22"/>
    </location>
</feature>